<organism evidence="2 3">
    <name type="scientific">Streptomyces doebereineriae</name>
    <dbReference type="NCBI Taxonomy" id="3075528"/>
    <lineage>
        <taxon>Bacteria</taxon>
        <taxon>Bacillati</taxon>
        <taxon>Actinomycetota</taxon>
        <taxon>Actinomycetes</taxon>
        <taxon>Kitasatosporales</taxon>
        <taxon>Streptomycetaceae</taxon>
        <taxon>Streptomyces</taxon>
    </lineage>
</organism>
<feature type="region of interest" description="Disordered" evidence="1">
    <location>
        <begin position="1"/>
        <end position="21"/>
    </location>
</feature>
<gene>
    <name evidence="2" type="ORF">RNB18_30575</name>
</gene>
<dbReference type="EMBL" id="JAVREZ010000012">
    <property type="protein sequence ID" value="MDT0484506.1"/>
    <property type="molecule type" value="Genomic_DNA"/>
</dbReference>
<feature type="compositionally biased region" description="Low complexity" evidence="1">
    <location>
        <begin position="1"/>
        <end position="12"/>
    </location>
</feature>
<comment type="caution">
    <text evidence="2">The sequence shown here is derived from an EMBL/GenBank/DDBJ whole genome shotgun (WGS) entry which is preliminary data.</text>
</comment>
<evidence type="ECO:0000256" key="1">
    <source>
        <dbReference type="SAM" id="MobiDB-lite"/>
    </source>
</evidence>
<accession>A0ABU2VFZ2</accession>
<sequence>MLFSSSSSVRTMTTRRARRGRLDRDPWTRRAVRDSPGIPWHERFGEALGWLQHWYAAQCNEEWEHHWGLKIATLDDRGRTVTIDLEETDLQGHEYPRQDVNRSPYGWVWAWTPEKTFHARCGPGNLTEALALFRSWATGNTL</sequence>
<dbReference type="RefSeq" id="WP_311717363.1">
    <property type="nucleotide sequence ID" value="NZ_JAVREZ010000012.1"/>
</dbReference>
<evidence type="ECO:0000313" key="3">
    <source>
        <dbReference type="Proteomes" id="UP001183824"/>
    </source>
</evidence>
<name>A0ABU2VFZ2_9ACTN</name>
<reference evidence="3" key="1">
    <citation type="submission" date="2023-07" db="EMBL/GenBank/DDBJ databases">
        <title>30 novel species of actinomycetes from the DSMZ collection.</title>
        <authorList>
            <person name="Nouioui I."/>
        </authorList>
    </citation>
    <scope>NUCLEOTIDE SEQUENCE [LARGE SCALE GENOMIC DNA]</scope>
    <source>
        <strain evidence="3">DSM 41640</strain>
    </source>
</reference>
<dbReference type="InterPro" id="IPR028228">
    <property type="entry name" value="Imm53"/>
</dbReference>
<protein>
    <submittedName>
        <fullName evidence="2">Imm53 family immunity protein</fullName>
    </submittedName>
</protein>
<dbReference type="Proteomes" id="UP001183824">
    <property type="component" value="Unassembled WGS sequence"/>
</dbReference>
<proteinExistence type="predicted"/>
<dbReference type="Pfam" id="PF15580">
    <property type="entry name" value="Imm53"/>
    <property type="match status" value="1"/>
</dbReference>
<keyword evidence="3" id="KW-1185">Reference proteome</keyword>
<evidence type="ECO:0000313" key="2">
    <source>
        <dbReference type="EMBL" id="MDT0484506.1"/>
    </source>
</evidence>